<dbReference type="SUPFAM" id="SSF49785">
    <property type="entry name" value="Galactose-binding domain-like"/>
    <property type="match status" value="1"/>
</dbReference>
<dbReference type="Gene3D" id="2.60.40.10">
    <property type="entry name" value="Immunoglobulins"/>
    <property type="match status" value="1"/>
</dbReference>
<accession>A0A327XDF6</accession>
<dbReference type="SUPFAM" id="SSF51445">
    <property type="entry name" value="(Trans)glycosidases"/>
    <property type="match status" value="1"/>
</dbReference>
<feature type="domain" description="Glycosyl hydrolases family 2 sugar binding" evidence="8">
    <location>
        <begin position="30"/>
        <end position="217"/>
    </location>
</feature>
<dbReference type="PANTHER" id="PTHR46323">
    <property type="entry name" value="BETA-GALACTOSIDASE"/>
    <property type="match status" value="1"/>
</dbReference>
<dbReference type="GO" id="GO:0005990">
    <property type="term" value="P:lactose catabolic process"/>
    <property type="evidence" value="ECO:0007669"/>
    <property type="project" value="TreeGrafter"/>
</dbReference>
<organism evidence="9 10">
    <name type="scientific">Larkinella arboricola</name>
    <dbReference type="NCBI Taxonomy" id="643671"/>
    <lineage>
        <taxon>Bacteria</taxon>
        <taxon>Pseudomonadati</taxon>
        <taxon>Bacteroidota</taxon>
        <taxon>Cytophagia</taxon>
        <taxon>Cytophagales</taxon>
        <taxon>Spirosomataceae</taxon>
        <taxon>Larkinella</taxon>
    </lineage>
</organism>
<dbReference type="Gene3D" id="2.60.120.260">
    <property type="entry name" value="Galactose-binding domain-like"/>
    <property type="match status" value="1"/>
</dbReference>
<dbReference type="PANTHER" id="PTHR46323:SF2">
    <property type="entry name" value="BETA-GALACTOSIDASE"/>
    <property type="match status" value="1"/>
</dbReference>
<evidence type="ECO:0000259" key="8">
    <source>
        <dbReference type="Pfam" id="PF02837"/>
    </source>
</evidence>
<dbReference type="InterPro" id="IPR050347">
    <property type="entry name" value="Bact_Beta-galactosidase"/>
</dbReference>
<evidence type="ECO:0000256" key="3">
    <source>
        <dbReference type="ARBA" id="ARBA00012756"/>
    </source>
</evidence>
<keyword evidence="4 9" id="KW-0378">Hydrolase</keyword>
<evidence type="ECO:0000313" key="10">
    <source>
        <dbReference type="Proteomes" id="UP000248790"/>
    </source>
</evidence>
<proteinExistence type="inferred from homology"/>
<evidence type="ECO:0000313" key="9">
    <source>
        <dbReference type="EMBL" id="RAK02296.1"/>
    </source>
</evidence>
<dbReference type="Pfam" id="PF02837">
    <property type="entry name" value="Glyco_hydro_2_N"/>
    <property type="match status" value="1"/>
</dbReference>
<feature type="domain" description="Glycoside hydrolase family 2 immunoglobulin-like beta-sandwich" evidence="7">
    <location>
        <begin position="223"/>
        <end position="331"/>
    </location>
</feature>
<dbReference type="Gene3D" id="3.20.20.80">
    <property type="entry name" value="Glycosidases"/>
    <property type="match status" value="1"/>
</dbReference>
<dbReference type="InterPro" id="IPR017853">
    <property type="entry name" value="GH"/>
</dbReference>
<evidence type="ECO:0000256" key="6">
    <source>
        <dbReference type="SAM" id="SignalP"/>
    </source>
</evidence>
<evidence type="ECO:0000256" key="1">
    <source>
        <dbReference type="ARBA" id="ARBA00001412"/>
    </source>
</evidence>
<dbReference type="SUPFAM" id="SSF49303">
    <property type="entry name" value="beta-Galactosidase/glucuronidase domain"/>
    <property type="match status" value="1"/>
</dbReference>
<keyword evidence="5" id="KW-0326">Glycosidase</keyword>
<reference evidence="9 10" key="1">
    <citation type="submission" date="2018-06" db="EMBL/GenBank/DDBJ databases">
        <title>Genomic Encyclopedia of Archaeal and Bacterial Type Strains, Phase II (KMG-II): from individual species to whole genera.</title>
        <authorList>
            <person name="Goeker M."/>
        </authorList>
    </citation>
    <scope>NUCLEOTIDE SEQUENCE [LARGE SCALE GENOMIC DNA]</scope>
    <source>
        <strain evidence="9 10">DSM 21851</strain>
    </source>
</reference>
<name>A0A327XDF6_LARAB</name>
<dbReference type="Pfam" id="PF00703">
    <property type="entry name" value="Glyco_hydro_2"/>
    <property type="match status" value="1"/>
</dbReference>
<protein>
    <recommendedName>
        <fullName evidence="3">beta-galactosidase</fullName>
        <ecNumber evidence="3">3.2.1.23</ecNumber>
    </recommendedName>
</protein>
<evidence type="ECO:0000256" key="2">
    <source>
        <dbReference type="ARBA" id="ARBA00007401"/>
    </source>
</evidence>
<comment type="similarity">
    <text evidence="2">Belongs to the glycosyl hydrolase 2 family.</text>
</comment>
<keyword evidence="6" id="KW-0732">Signal</keyword>
<dbReference type="EMBL" id="QLMC01000001">
    <property type="protein sequence ID" value="RAK02296.1"/>
    <property type="molecule type" value="Genomic_DNA"/>
</dbReference>
<evidence type="ECO:0000256" key="4">
    <source>
        <dbReference type="ARBA" id="ARBA00022801"/>
    </source>
</evidence>
<dbReference type="GO" id="GO:0004565">
    <property type="term" value="F:beta-galactosidase activity"/>
    <property type="evidence" value="ECO:0007669"/>
    <property type="project" value="UniProtKB-EC"/>
</dbReference>
<dbReference type="GO" id="GO:0009341">
    <property type="term" value="C:beta-galactosidase complex"/>
    <property type="evidence" value="ECO:0007669"/>
    <property type="project" value="TreeGrafter"/>
</dbReference>
<dbReference type="EC" id="3.2.1.23" evidence="3"/>
<dbReference type="InterPro" id="IPR036156">
    <property type="entry name" value="Beta-gal/glucu_dom_sf"/>
</dbReference>
<dbReference type="InterPro" id="IPR006104">
    <property type="entry name" value="Glyco_hydro_2_N"/>
</dbReference>
<feature type="chain" id="PRO_5016390920" description="beta-galactosidase" evidence="6">
    <location>
        <begin position="26"/>
        <end position="961"/>
    </location>
</feature>
<dbReference type="InterPro" id="IPR006102">
    <property type="entry name" value="Ig-like_GH2"/>
</dbReference>
<evidence type="ECO:0000259" key="7">
    <source>
        <dbReference type="Pfam" id="PF00703"/>
    </source>
</evidence>
<dbReference type="AlphaFoldDB" id="A0A327XDF6"/>
<sequence>MQKKWLGICLFALAIGFAFSNRAIGQNKLSLAGEWQLRLDPNDLGLRQHWWQMEYTDRVTLPGSLAENGKGNDITLQTPWTGDVFDSTYFVSERYQKYRQGDVKIPFWLKPVKYYTGPAWYKRQIDIPADWAKKQITLNLERCHWETMVYVNGQFCGTRNSLVAPHQFDLSKALRPGRNTIVVRVDNRYKMHIGPNSHSVADHTQTNWNGLVGDLSLTAGSTTYLDDVQVYPKLATKTIAVTLDLHQPRRQTFRGKIILQAKPVQPNATALPNQEQPVNFSTEETTVTATYAIPNPQLWDEFTPNRYELRAQLVSEQGEVLSEKTVPFGMREMGTSGTRLTINGRPIFLRGDVDCAAFPLTGYPPTTEPYWEKIMKTAKAYGLNHLRFHSWCPPEAAFDVADRLGMYLYVESPLWANQSSAVGTGGVIDDFIYRESERILKAYGNHPSFCMMSYGNEPGGAFQSDFLGRWVEHFKQKDGRRLYTSGAGWPMLPENQFHIHSDARIQQWGQGVNSIINAKPPQTGYDWREIIQKASAPYISHEIGQWCVYPNFGEMAKYKGVLKPTNFEIFKETLEEAGMGDQAEAFLHSSGRLQTLCYKADIEAALRTPGFAGFQLLGLHDFPGQGTALVGALDVFWESKGYTTPEEYRTFCNNTVLLARLDKLVYENNETLQAALEIAHFGPQELTNQTVIWQVLDASGKVKRSGTLQKDRVAIDNGQTVGTVHLPLAGFKKPEMLTLKVALKGTDVTNTWNFWVYPTGVNPDAARGKVIVAHSLTDDVVNQLQNGANVLLLSYGHVRKGKGAEVEIGFSSVFWNTSWTKGQAPHTLGLLCDPAHPLFAAFPTEASSNYQWQDLVSHSQTVILNDFPKTLRPLIQPIDTWFENRRLSLAFEGRVGKGNLLVCSIDLDNNLAQRSAARQLKYSLLNYMNSSRFKPGHELSADQISQLFQQETTLISPAQKK</sequence>
<dbReference type="RefSeq" id="WP_111626506.1">
    <property type="nucleotide sequence ID" value="NZ_QLMC01000001.1"/>
</dbReference>
<evidence type="ECO:0000256" key="5">
    <source>
        <dbReference type="ARBA" id="ARBA00023295"/>
    </source>
</evidence>
<keyword evidence="10" id="KW-1185">Reference proteome</keyword>
<dbReference type="Proteomes" id="UP000248790">
    <property type="component" value="Unassembled WGS sequence"/>
</dbReference>
<dbReference type="OrthoDB" id="9814867at2"/>
<comment type="caution">
    <text evidence="9">The sequence shown here is derived from an EMBL/GenBank/DDBJ whole genome shotgun (WGS) entry which is preliminary data.</text>
</comment>
<comment type="catalytic activity">
    <reaction evidence="1">
        <text>Hydrolysis of terminal non-reducing beta-D-galactose residues in beta-D-galactosides.</text>
        <dbReference type="EC" id="3.2.1.23"/>
    </reaction>
</comment>
<dbReference type="InterPro" id="IPR008979">
    <property type="entry name" value="Galactose-bd-like_sf"/>
</dbReference>
<dbReference type="InterPro" id="IPR013783">
    <property type="entry name" value="Ig-like_fold"/>
</dbReference>
<gene>
    <name evidence="9" type="ORF">LX87_00416</name>
</gene>
<feature type="signal peptide" evidence="6">
    <location>
        <begin position="1"/>
        <end position="25"/>
    </location>
</feature>